<dbReference type="InterPro" id="IPR048365">
    <property type="entry name" value="TNP-like_RNaseH_N"/>
</dbReference>
<proteinExistence type="predicted"/>
<dbReference type="AlphaFoldDB" id="A0A151J339"/>
<feature type="domain" description="Transposable element P transposase-like RNase H" evidence="1">
    <location>
        <begin position="5"/>
        <end position="65"/>
    </location>
</feature>
<feature type="domain" description="Transposable element P transposase-like GTP-binding insertion" evidence="2">
    <location>
        <begin position="93"/>
        <end position="159"/>
    </location>
</feature>
<dbReference type="STRING" id="471704.A0A151J339"/>
<dbReference type="Pfam" id="PF21787">
    <property type="entry name" value="TNP-like_RNaseH_N"/>
    <property type="match status" value="1"/>
</dbReference>
<protein>
    <submittedName>
        <fullName evidence="3">THAP domain-containing protein 9</fullName>
    </submittedName>
</protein>
<organism evidence="3 4">
    <name type="scientific">Trachymyrmex cornetzi</name>
    <dbReference type="NCBI Taxonomy" id="471704"/>
    <lineage>
        <taxon>Eukaryota</taxon>
        <taxon>Metazoa</taxon>
        <taxon>Ecdysozoa</taxon>
        <taxon>Arthropoda</taxon>
        <taxon>Hexapoda</taxon>
        <taxon>Insecta</taxon>
        <taxon>Pterygota</taxon>
        <taxon>Neoptera</taxon>
        <taxon>Endopterygota</taxon>
        <taxon>Hymenoptera</taxon>
        <taxon>Apocrita</taxon>
        <taxon>Aculeata</taxon>
        <taxon>Formicoidea</taxon>
        <taxon>Formicidae</taxon>
        <taxon>Myrmicinae</taxon>
        <taxon>Trachymyrmex</taxon>
    </lineage>
</organism>
<dbReference type="InterPro" id="IPR048366">
    <property type="entry name" value="TNP-like_GBD"/>
</dbReference>
<feature type="non-terminal residue" evidence="3">
    <location>
        <position position="1"/>
    </location>
</feature>
<evidence type="ECO:0000313" key="4">
    <source>
        <dbReference type="Proteomes" id="UP000078492"/>
    </source>
</evidence>
<sequence length="198" mass="23156">VYQIVFYSNKFKIPIAHFFVNKISSETQSKLILVAIKKLYNGGVTVHSITCDGTSVNLATLQNLGCCFKSEKMKTYFKHPRKTCNIYAILDTCHMIKLARNAFADKELYNEKGKISFQYVKDLNRLQEDIGLKFANRLSSTHIYFKNKKMKVCLATQTIHYYRNLPITEENVLRVYYILKFINRDLKLKKGETERLLF</sequence>
<gene>
    <name evidence="3" type="ORF">ALC57_10923</name>
</gene>
<name>A0A151J339_9HYME</name>
<evidence type="ECO:0000259" key="1">
    <source>
        <dbReference type="Pfam" id="PF21787"/>
    </source>
</evidence>
<reference evidence="3 4" key="1">
    <citation type="submission" date="2015-09" db="EMBL/GenBank/DDBJ databases">
        <title>Trachymyrmex cornetzi WGS genome.</title>
        <authorList>
            <person name="Nygaard S."/>
            <person name="Hu H."/>
            <person name="Boomsma J."/>
            <person name="Zhang G."/>
        </authorList>
    </citation>
    <scope>NUCLEOTIDE SEQUENCE [LARGE SCALE GENOMIC DNA]</scope>
    <source>
        <strain evidence="3">Tcor2-1</strain>
        <tissue evidence="3">Whole body</tissue>
    </source>
</reference>
<dbReference type="Pfam" id="PF21788">
    <property type="entry name" value="TNP-like_GBD"/>
    <property type="match status" value="1"/>
</dbReference>
<keyword evidence="4" id="KW-1185">Reference proteome</keyword>
<evidence type="ECO:0000313" key="3">
    <source>
        <dbReference type="EMBL" id="KYN16817.1"/>
    </source>
</evidence>
<dbReference type="EMBL" id="KQ980300">
    <property type="protein sequence ID" value="KYN16817.1"/>
    <property type="molecule type" value="Genomic_DNA"/>
</dbReference>
<accession>A0A151J339</accession>
<dbReference type="Proteomes" id="UP000078492">
    <property type="component" value="Unassembled WGS sequence"/>
</dbReference>
<evidence type="ECO:0000259" key="2">
    <source>
        <dbReference type="Pfam" id="PF21788"/>
    </source>
</evidence>